<gene>
    <name evidence="3" type="ORF">KC19_10G062000</name>
</gene>
<feature type="compositionally biased region" description="Basic residues" evidence="2">
    <location>
        <begin position="35"/>
        <end position="45"/>
    </location>
</feature>
<dbReference type="PANTHER" id="PTHR21446">
    <property type="entry name" value="DUF3504 DOMAIN-CONTAINING PROTEIN"/>
    <property type="match status" value="1"/>
</dbReference>
<dbReference type="AlphaFoldDB" id="A0A8T0GJY2"/>
<evidence type="ECO:0000313" key="3">
    <source>
        <dbReference type="EMBL" id="KAG0558885.1"/>
    </source>
</evidence>
<feature type="region of interest" description="Disordered" evidence="2">
    <location>
        <begin position="690"/>
        <end position="710"/>
    </location>
</feature>
<evidence type="ECO:0000313" key="4">
    <source>
        <dbReference type="Proteomes" id="UP000822688"/>
    </source>
</evidence>
<dbReference type="SUPFAM" id="SSF56349">
    <property type="entry name" value="DNA breaking-rejoining enzymes"/>
    <property type="match status" value="1"/>
</dbReference>
<feature type="region of interest" description="Disordered" evidence="2">
    <location>
        <begin position="793"/>
        <end position="812"/>
    </location>
</feature>
<comment type="caution">
    <text evidence="3">The sequence shown here is derived from an EMBL/GenBank/DDBJ whole genome shotgun (WGS) entry which is preliminary data.</text>
</comment>
<dbReference type="Gene3D" id="1.10.443.10">
    <property type="entry name" value="Intergrase catalytic core"/>
    <property type="match status" value="1"/>
</dbReference>
<name>A0A8T0GJY2_CERPU</name>
<evidence type="ECO:0000256" key="2">
    <source>
        <dbReference type="SAM" id="MobiDB-lite"/>
    </source>
</evidence>
<feature type="region of interest" description="Disordered" evidence="2">
    <location>
        <begin position="33"/>
        <end position="68"/>
    </location>
</feature>
<dbReference type="EMBL" id="CM026431">
    <property type="protein sequence ID" value="KAG0558885.1"/>
    <property type="molecule type" value="Genomic_DNA"/>
</dbReference>
<dbReference type="PANTHER" id="PTHR21446:SF12">
    <property type="entry name" value="POTASSIUM CHANNEL TETRAMERIZATION DOMAIN CONTAINING 1"/>
    <property type="match status" value="1"/>
</dbReference>
<protein>
    <submittedName>
        <fullName evidence="3">Uncharacterized protein</fullName>
    </submittedName>
</protein>
<sequence length="935" mass="103405">MASVRVSSRSTKGKRGVRVTAFEPFLVSTGVSPVPKKKRGGKRSVKSVIAAKDDSSAPADDDSLAFPSGQEDSLVIPSTDVDFAPTVTGCAVGADMYQHVFGSLFDLLPPSPVSEREINDFFTVPDVRGTSPVTTVGPSVNLESGNLVCGTVECGNVESVNAGFSDSSDLESDRVLAVPVVDQQPPVRSTSSQACTSSQSSQSRFLPLDPTLVNRVKELKRGKSFKNNNWAINRLNAWRSEVGKELTPIDKMPYEELSGVLLEFFLCICKDSGERYPSGSLRNFHKSFNRILRDAQRLRISQTKVNEEPFSIETNPYFVEVNSAVVAAMEKSRDAGANKQRRKPKCLSFAEEALILGHASQSLSSNVGVLKRILWFNTSQFMIRGNTEMYKLRFKDFTQGIDDHGRCYVEYNERTSKAYAVALNRCQDEDFRPPVRVYHPAVVETWRVYSLHLADDMKEGNLFLSPIQPHPISSQVWYKHTNVGEKKLRQWLNHMAREAGIAGDVTNKSGRRTGITRMALKDTPRDVMCQITGHKSASSLDRYDDTLLLKREAALKAIATDSETGDYHQIKKQLFKELSNGGSGSTYSQSNSLAVVPYLPELPSPQITDARLFADFQIPPIRNSVSQSFFTPGQFSSPLQCLPCNAFSAMHSSAVDCAVEAVPSLGHQAVPSLGHQAVPNFGHQAVPNFGHQTGPNLGHQSGPNQHQAGRYAGPNLGSTCSFSCEIHCPRQFYQDKNLDPLRPVRNSVGPQPFVRPVYKSVPKKIPAQFARSPGQILRDVEFLPSGNDRFMYRPEHGSTSTSNVSETSRSVPDAYDGELDQIILDYDLELFERGKIVRAGREQVKEKESDADSGLGAVVKPYTSAVQQQPKLQVQQQPELQVQQQPEVQVQPQVHRSQVAAAPFSNVSQFIQINNTMDLNLEKIMRGFFNPNNQN</sequence>
<feature type="compositionally biased region" description="Polar residues" evidence="2">
    <location>
        <begin position="690"/>
        <end position="707"/>
    </location>
</feature>
<dbReference type="InterPro" id="IPR013762">
    <property type="entry name" value="Integrase-like_cat_sf"/>
</dbReference>
<feature type="compositionally biased region" description="Polar residues" evidence="2">
    <location>
        <begin position="797"/>
        <end position="810"/>
    </location>
</feature>
<organism evidence="3 4">
    <name type="scientific">Ceratodon purpureus</name>
    <name type="common">Fire moss</name>
    <name type="synonym">Dicranum purpureum</name>
    <dbReference type="NCBI Taxonomy" id="3225"/>
    <lineage>
        <taxon>Eukaryota</taxon>
        <taxon>Viridiplantae</taxon>
        <taxon>Streptophyta</taxon>
        <taxon>Embryophyta</taxon>
        <taxon>Bryophyta</taxon>
        <taxon>Bryophytina</taxon>
        <taxon>Bryopsida</taxon>
        <taxon>Dicranidae</taxon>
        <taxon>Pseudoditrichales</taxon>
        <taxon>Ditrichaceae</taxon>
        <taxon>Ceratodon</taxon>
    </lineage>
</organism>
<reference evidence="3" key="1">
    <citation type="submission" date="2020-06" db="EMBL/GenBank/DDBJ databases">
        <title>WGS assembly of Ceratodon purpureus strain R40.</title>
        <authorList>
            <person name="Carey S.B."/>
            <person name="Jenkins J."/>
            <person name="Shu S."/>
            <person name="Lovell J.T."/>
            <person name="Sreedasyam A."/>
            <person name="Maumus F."/>
            <person name="Tiley G.P."/>
            <person name="Fernandez-Pozo N."/>
            <person name="Barry K."/>
            <person name="Chen C."/>
            <person name="Wang M."/>
            <person name="Lipzen A."/>
            <person name="Daum C."/>
            <person name="Saski C.A."/>
            <person name="Payton A.C."/>
            <person name="Mcbreen J.C."/>
            <person name="Conrad R.E."/>
            <person name="Kollar L.M."/>
            <person name="Olsson S."/>
            <person name="Huttunen S."/>
            <person name="Landis J.B."/>
            <person name="Wickett N.J."/>
            <person name="Johnson M.G."/>
            <person name="Rensing S.A."/>
            <person name="Grimwood J."/>
            <person name="Schmutz J."/>
            <person name="Mcdaniel S.F."/>
        </authorList>
    </citation>
    <scope>NUCLEOTIDE SEQUENCE</scope>
    <source>
        <strain evidence="3">R40</strain>
    </source>
</reference>
<dbReference type="Proteomes" id="UP000822688">
    <property type="component" value="Chromosome 10"/>
</dbReference>
<accession>A0A8T0GJY2</accession>
<keyword evidence="4" id="KW-1185">Reference proteome</keyword>
<evidence type="ECO:0000256" key="1">
    <source>
        <dbReference type="ARBA" id="ARBA00023172"/>
    </source>
</evidence>
<dbReference type="InterPro" id="IPR011010">
    <property type="entry name" value="DNA_brk_join_enz"/>
</dbReference>
<dbReference type="InterPro" id="IPR052787">
    <property type="entry name" value="MAVS"/>
</dbReference>
<dbReference type="GO" id="GO:0006310">
    <property type="term" value="P:DNA recombination"/>
    <property type="evidence" value="ECO:0007669"/>
    <property type="project" value="UniProtKB-KW"/>
</dbReference>
<dbReference type="GO" id="GO:0003677">
    <property type="term" value="F:DNA binding"/>
    <property type="evidence" value="ECO:0007669"/>
    <property type="project" value="InterPro"/>
</dbReference>
<proteinExistence type="predicted"/>
<keyword evidence="1" id="KW-0233">DNA recombination</keyword>
<dbReference type="GO" id="GO:0015074">
    <property type="term" value="P:DNA integration"/>
    <property type="evidence" value="ECO:0007669"/>
    <property type="project" value="InterPro"/>
</dbReference>